<dbReference type="AlphaFoldDB" id="A0A9R1W609"/>
<reference evidence="1 2" key="1">
    <citation type="journal article" date="2017" name="Nat. Commun.">
        <title>Genome assembly with in vitro proximity ligation data and whole-genome triplication in lettuce.</title>
        <authorList>
            <person name="Reyes-Chin-Wo S."/>
            <person name="Wang Z."/>
            <person name="Yang X."/>
            <person name="Kozik A."/>
            <person name="Arikit S."/>
            <person name="Song C."/>
            <person name="Xia L."/>
            <person name="Froenicke L."/>
            <person name="Lavelle D.O."/>
            <person name="Truco M.J."/>
            <person name="Xia R."/>
            <person name="Zhu S."/>
            <person name="Xu C."/>
            <person name="Xu H."/>
            <person name="Xu X."/>
            <person name="Cox K."/>
            <person name="Korf I."/>
            <person name="Meyers B.C."/>
            <person name="Michelmore R.W."/>
        </authorList>
    </citation>
    <scope>NUCLEOTIDE SEQUENCE [LARGE SCALE GENOMIC DNA]</scope>
    <source>
        <strain evidence="2">cv. Salinas</strain>
        <tissue evidence="1">Seedlings</tissue>
    </source>
</reference>
<evidence type="ECO:0000313" key="1">
    <source>
        <dbReference type="EMBL" id="KAJ0217788.1"/>
    </source>
</evidence>
<accession>A0A9R1W609</accession>
<comment type="caution">
    <text evidence="1">The sequence shown here is derived from an EMBL/GenBank/DDBJ whole genome shotgun (WGS) entry which is preliminary data.</text>
</comment>
<organism evidence="1 2">
    <name type="scientific">Lactuca sativa</name>
    <name type="common">Garden lettuce</name>
    <dbReference type="NCBI Taxonomy" id="4236"/>
    <lineage>
        <taxon>Eukaryota</taxon>
        <taxon>Viridiplantae</taxon>
        <taxon>Streptophyta</taxon>
        <taxon>Embryophyta</taxon>
        <taxon>Tracheophyta</taxon>
        <taxon>Spermatophyta</taxon>
        <taxon>Magnoliopsida</taxon>
        <taxon>eudicotyledons</taxon>
        <taxon>Gunneridae</taxon>
        <taxon>Pentapetalae</taxon>
        <taxon>asterids</taxon>
        <taxon>campanulids</taxon>
        <taxon>Asterales</taxon>
        <taxon>Asteraceae</taxon>
        <taxon>Cichorioideae</taxon>
        <taxon>Cichorieae</taxon>
        <taxon>Lactucinae</taxon>
        <taxon>Lactuca</taxon>
    </lineage>
</organism>
<protein>
    <submittedName>
        <fullName evidence="1">Uncharacterized protein</fullName>
    </submittedName>
</protein>
<name>A0A9R1W609_LACSA</name>
<dbReference type="Proteomes" id="UP000235145">
    <property type="component" value="Unassembled WGS sequence"/>
</dbReference>
<dbReference type="EMBL" id="NBSK02000003">
    <property type="protein sequence ID" value="KAJ0217788.1"/>
    <property type="molecule type" value="Genomic_DNA"/>
</dbReference>
<proteinExistence type="predicted"/>
<evidence type="ECO:0000313" key="2">
    <source>
        <dbReference type="Proteomes" id="UP000235145"/>
    </source>
</evidence>
<gene>
    <name evidence="1" type="ORF">LSAT_V11C300127500</name>
</gene>
<sequence length="85" mass="9809">MFLKLDIQTTSEIVKDYEQTRKTTYLGFDLVISSKNKFWRDECETESKRGSVSALTIDLIACTCEAIDVSIFALLKTLKHRWLDS</sequence>
<keyword evidence="2" id="KW-1185">Reference proteome</keyword>